<name>A0A517XTK8_9BACT</name>
<gene>
    <name evidence="2" type="ORF">ETAA1_27930</name>
</gene>
<evidence type="ECO:0000259" key="1">
    <source>
        <dbReference type="Pfam" id="PF04972"/>
    </source>
</evidence>
<accession>A0A517XTK8</accession>
<organism evidence="2 3">
    <name type="scientific">Urbifossiella limnaea</name>
    <dbReference type="NCBI Taxonomy" id="2528023"/>
    <lineage>
        <taxon>Bacteria</taxon>
        <taxon>Pseudomonadati</taxon>
        <taxon>Planctomycetota</taxon>
        <taxon>Planctomycetia</taxon>
        <taxon>Gemmatales</taxon>
        <taxon>Gemmataceae</taxon>
        <taxon>Urbifossiella</taxon>
    </lineage>
</organism>
<dbReference type="EMBL" id="CP036273">
    <property type="protein sequence ID" value="QDU20832.1"/>
    <property type="molecule type" value="Genomic_DNA"/>
</dbReference>
<dbReference type="Pfam" id="PF04972">
    <property type="entry name" value="BON"/>
    <property type="match status" value="1"/>
</dbReference>
<dbReference type="AlphaFoldDB" id="A0A517XTK8"/>
<dbReference type="RefSeq" id="WP_145239059.1">
    <property type="nucleotide sequence ID" value="NZ_CP036273.1"/>
</dbReference>
<sequence>MSASDYPPSFEPADVLFASPHTYLRRLVVTTSEVEVVITGRVPSYYLKQMAQEAIRGCLGPRRLRNEVQVCSA</sequence>
<protein>
    <submittedName>
        <fullName evidence="2">BON domain protein</fullName>
    </submittedName>
</protein>
<evidence type="ECO:0000313" key="3">
    <source>
        <dbReference type="Proteomes" id="UP000319576"/>
    </source>
</evidence>
<feature type="domain" description="BON" evidence="1">
    <location>
        <begin position="27"/>
        <end position="71"/>
    </location>
</feature>
<dbReference type="KEGG" id="uli:ETAA1_27930"/>
<dbReference type="OrthoDB" id="291621at2"/>
<dbReference type="Proteomes" id="UP000319576">
    <property type="component" value="Chromosome"/>
</dbReference>
<reference evidence="2 3" key="1">
    <citation type="submission" date="2019-02" db="EMBL/GenBank/DDBJ databases">
        <title>Deep-cultivation of Planctomycetes and their phenomic and genomic characterization uncovers novel biology.</title>
        <authorList>
            <person name="Wiegand S."/>
            <person name="Jogler M."/>
            <person name="Boedeker C."/>
            <person name="Pinto D."/>
            <person name="Vollmers J."/>
            <person name="Rivas-Marin E."/>
            <person name="Kohn T."/>
            <person name="Peeters S.H."/>
            <person name="Heuer A."/>
            <person name="Rast P."/>
            <person name="Oberbeckmann S."/>
            <person name="Bunk B."/>
            <person name="Jeske O."/>
            <person name="Meyerdierks A."/>
            <person name="Storesund J.E."/>
            <person name="Kallscheuer N."/>
            <person name="Luecker S."/>
            <person name="Lage O.M."/>
            <person name="Pohl T."/>
            <person name="Merkel B.J."/>
            <person name="Hornburger P."/>
            <person name="Mueller R.-W."/>
            <person name="Bruemmer F."/>
            <person name="Labrenz M."/>
            <person name="Spormann A.M."/>
            <person name="Op den Camp H."/>
            <person name="Overmann J."/>
            <person name="Amann R."/>
            <person name="Jetten M.S.M."/>
            <person name="Mascher T."/>
            <person name="Medema M.H."/>
            <person name="Devos D.P."/>
            <person name="Kaster A.-K."/>
            <person name="Ovreas L."/>
            <person name="Rohde M."/>
            <person name="Galperin M.Y."/>
            <person name="Jogler C."/>
        </authorList>
    </citation>
    <scope>NUCLEOTIDE SEQUENCE [LARGE SCALE GENOMIC DNA]</scope>
    <source>
        <strain evidence="2 3">ETA_A1</strain>
    </source>
</reference>
<evidence type="ECO:0000313" key="2">
    <source>
        <dbReference type="EMBL" id="QDU20832.1"/>
    </source>
</evidence>
<keyword evidence="3" id="KW-1185">Reference proteome</keyword>
<proteinExistence type="predicted"/>
<dbReference type="InterPro" id="IPR007055">
    <property type="entry name" value="BON_dom"/>
</dbReference>